<feature type="transmembrane region" description="Helical" evidence="6">
    <location>
        <begin position="127"/>
        <end position="146"/>
    </location>
</feature>
<dbReference type="GO" id="GO:0022857">
    <property type="term" value="F:transmembrane transporter activity"/>
    <property type="evidence" value="ECO:0007669"/>
    <property type="project" value="InterPro"/>
</dbReference>
<accession>A0A5C0UJS3</accession>
<feature type="transmembrane region" description="Helical" evidence="6">
    <location>
        <begin position="369"/>
        <end position="387"/>
    </location>
</feature>
<dbReference type="InterPro" id="IPR011701">
    <property type="entry name" value="MFS"/>
</dbReference>
<dbReference type="KEGG" id="nabu:FZC36_01270"/>
<sequence length="394" mass="44379">MTFLILSLGLLLSKFWQETMVISINPLSEVININASYLGKASLFSSLGLTIGALFSGPINDRFGPKRTFPIYLILISILNAILVIYKMNFLLLNLIYFLRSLCIAGCINNIYVAISLIYFGDRLPKMTSMLYMMLFGGSAIIPILYKSLLSYFPVKSIFIVLSFIMVLFAIGIYFITPHKKPVKLNRDLIKKWKNALKNPVFLALSSVSMICIGGFYGLVSVFGSYMVRKGDFLYVIRNFSFFVRFFISLAYIQLIGRVCTFIASTYSSVRLNNKNVKNFLTYGIFLMFVGSILIFHGLYVDKLGIYGVFGLILFCMGSGIAQPATKTSLLNIAKENAGGIQSVVGSFNSIYEAIAYFLVFYFSYPIGSYAYMMLTSALCFIMFLSFKKFKEIF</sequence>
<evidence type="ECO:0000313" key="8">
    <source>
        <dbReference type="EMBL" id="QEK39064.1"/>
    </source>
</evidence>
<protein>
    <submittedName>
        <fullName evidence="8">MFS transporter</fullName>
    </submittedName>
</protein>
<dbReference type="SUPFAM" id="SSF103473">
    <property type="entry name" value="MFS general substrate transporter"/>
    <property type="match status" value="1"/>
</dbReference>
<evidence type="ECO:0000256" key="1">
    <source>
        <dbReference type="ARBA" id="ARBA00004651"/>
    </source>
</evidence>
<keyword evidence="3 6" id="KW-0812">Transmembrane</keyword>
<name>A0A5C0UJS3_9PROT</name>
<dbReference type="EMBL" id="CP043314">
    <property type="protein sequence ID" value="QEK39064.1"/>
    <property type="molecule type" value="Genomic_DNA"/>
</dbReference>
<comment type="subcellular location">
    <subcellularLocation>
        <location evidence="1">Cell membrane</location>
        <topology evidence="1">Multi-pass membrane protein</topology>
    </subcellularLocation>
</comment>
<evidence type="ECO:0000256" key="2">
    <source>
        <dbReference type="ARBA" id="ARBA00022475"/>
    </source>
</evidence>
<keyword evidence="5 6" id="KW-0472">Membrane</keyword>
<dbReference type="InterPro" id="IPR020846">
    <property type="entry name" value="MFS_dom"/>
</dbReference>
<keyword evidence="9" id="KW-1185">Reference proteome</keyword>
<feature type="transmembrane region" description="Helical" evidence="6">
    <location>
        <begin position="95"/>
        <end position="120"/>
    </location>
</feature>
<evidence type="ECO:0000313" key="9">
    <source>
        <dbReference type="Proteomes" id="UP000324924"/>
    </source>
</evidence>
<feature type="transmembrane region" description="Helical" evidence="6">
    <location>
        <begin position="158"/>
        <end position="177"/>
    </location>
</feature>
<feature type="transmembrane region" description="Helical" evidence="6">
    <location>
        <begin position="201"/>
        <end position="226"/>
    </location>
</feature>
<dbReference type="Gene3D" id="1.20.1250.20">
    <property type="entry name" value="MFS general substrate transporter like domains"/>
    <property type="match status" value="1"/>
</dbReference>
<dbReference type="GO" id="GO:0005886">
    <property type="term" value="C:plasma membrane"/>
    <property type="evidence" value="ECO:0007669"/>
    <property type="project" value="UniProtKB-SubCell"/>
</dbReference>
<feature type="transmembrane region" description="Helical" evidence="6">
    <location>
        <begin position="280"/>
        <end position="298"/>
    </location>
</feature>
<dbReference type="InterPro" id="IPR036259">
    <property type="entry name" value="MFS_trans_sf"/>
</dbReference>
<evidence type="ECO:0000256" key="5">
    <source>
        <dbReference type="ARBA" id="ARBA00023136"/>
    </source>
</evidence>
<feature type="transmembrane region" description="Helical" evidence="6">
    <location>
        <begin position="304"/>
        <end position="322"/>
    </location>
</feature>
<keyword evidence="4 6" id="KW-1133">Transmembrane helix</keyword>
<evidence type="ECO:0000256" key="3">
    <source>
        <dbReference type="ARBA" id="ARBA00022692"/>
    </source>
</evidence>
<dbReference type="OrthoDB" id="9800416at2"/>
<evidence type="ECO:0000256" key="4">
    <source>
        <dbReference type="ARBA" id="ARBA00022989"/>
    </source>
</evidence>
<reference evidence="8 9" key="1">
    <citation type="submission" date="2019-08" db="EMBL/GenBank/DDBJ databases">
        <title>Highly reduced genomes of protist endosymbionts show evolutionary convergence.</title>
        <authorList>
            <person name="George E."/>
            <person name="Husnik F."/>
            <person name="Tashyreva D."/>
            <person name="Prokopchuk G."/>
            <person name="Horak A."/>
            <person name="Kwong W.K."/>
            <person name="Lukes J."/>
            <person name="Keeling P.J."/>
        </authorList>
    </citation>
    <scope>NUCLEOTIDE SEQUENCE [LARGE SCALE GENOMIC DNA]</scope>
    <source>
        <strain evidence="8">1604HC</strain>
    </source>
</reference>
<dbReference type="RefSeq" id="WP_148972187.1">
    <property type="nucleotide sequence ID" value="NZ_CP043314.1"/>
</dbReference>
<organism evidence="8 9">
    <name type="scientific">Candidatus Nesciobacter abundans</name>
    <dbReference type="NCBI Taxonomy" id="2601668"/>
    <lineage>
        <taxon>Bacteria</taxon>
        <taxon>Pseudomonadati</taxon>
        <taxon>Pseudomonadota</taxon>
        <taxon>Alphaproteobacteria</taxon>
        <taxon>Holosporales</taxon>
        <taxon>Holosporaceae</taxon>
        <taxon>Candidatus Nesciobacter</taxon>
    </lineage>
</organism>
<proteinExistence type="predicted"/>
<evidence type="ECO:0000256" key="6">
    <source>
        <dbReference type="SAM" id="Phobius"/>
    </source>
</evidence>
<evidence type="ECO:0000259" key="7">
    <source>
        <dbReference type="PROSITE" id="PS50850"/>
    </source>
</evidence>
<dbReference type="Proteomes" id="UP000324924">
    <property type="component" value="Chromosome"/>
</dbReference>
<feature type="transmembrane region" description="Helical" evidence="6">
    <location>
        <begin position="246"/>
        <end position="268"/>
    </location>
</feature>
<dbReference type="InterPro" id="IPR050189">
    <property type="entry name" value="MFS_Efflux_Transporters"/>
</dbReference>
<dbReference type="Pfam" id="PF07690">
    <property type="entry name" value="MFS_1"/>
    <property type="match status" value="1"/>
</dbReference>
<dbReference type="AlphaFoldDB" id="A0A5C0UJS3"/>
<dbReference type="PANTHER" id="PTHR43124">
    <property type="entry name" value="PURINE EFFLUX PUMP PBUE"/>
    <property type="match status" value="1"/>
</dbReference>
<dbReference type="PROSITE" id="PS50850">
    <property type="entry name" value="MFS"/>
    <property type="match status" value="1"/>
</dbReference>
<gene>
    <name evidence="8" type="ORF">FZC36_01270</name>
</gene>
<dbReference type="PANTHER" id="PTHR43124:SF3">
    <property type="entry name" value="CHLORAMPHENICOL EFFLUX PUMP RV0191"/>
    <property type="match status" value="1"/>
</dbReference>
<feature type="transmembrane region" description="Helical" evidence="6">
    <location>
        <begin position="71"/>
        <end position="89"/>
    </location>
</feature>
<feature type="domain" description="Major facilitator superfamily (MFS) profile" evidence="7">
    <location>
        <begin position="1"/>
        <end position="181"/>
    </location>
</feature>
<keyword evidence="2" id="KW-1003">Cell membrane</keyword>
<feature type="transmembrane region" description="Helical" evidence="6">
    <location>
        <begin position="343"/>
        <end position="363"/>
    </location>
</feature>